<keyword evidence="13" id="KW-1185">Reference proteome</keyword>
<comment type="cofactor">
    <cofactor evidence="10">
        <name>Mg(2+)</name>
        <dbReference type="ChEBI" id="CHEBI:18420"/>
    </cofactor>
    <text evidence="10">Binds 1 Mg(2+) ion per subunit.</text>
</comment>
<evidence type="ECO:0000256" key="1">
    <source>
        <dbReference type="ARBA" id="ARBA00004980"/>
    </source>
</evidence>
<keyword evidence="9 10" id="KW-0414">Isoprene biosynthesis</keyword>
<dbReference type="Gene3D" id="3.40.50.920">
    <property type="match status" value="1"/>
</dbReference>
<dbReference type="SUPFAM" id="SSF52922">
    <property type="entry name" value="TK C-terminal domain-like"/>
    <property type="match status" value="1"/>
</dbReference>
<dbReference type="Gene3D" id="3.40.50.970">
    <property type="match status" value="2"/>
</dbReference>
<sequence length="599" mass="62822">MTALDVWTPDSLRRLEPEDLPGVAARVRELLVSSVSATGGHLGSNLGVVELTIALHRAFRSPEDVILWDTGHQAYVHKMLTGRAPAFESLRELDGLSGYPSRAESPHDWVENSHAGTSLSYAAGLATAFAAGPASRHRRVVTVTGDGSLTTGMALEALNDIGDRGLDVTIVLNDNNRSYAPTTGALARHLRDSRPGVAPGVFEALGFRCLGPVDGHDLGALEKVLADAGAERGPLLVHVRTQKGRGYQPALDDRTEHMHGVGPFDAGTGRQYVLPRGRVPAGSVLGPCLVELAAEDPDLVVITPAMGGPSGLDVFQERYPDRLLDVGIAEQHAAGLAAGLAMAGRHPVLSIHSSFLNRAQDQLLFDIGLHRLPVVVVVDRAGITGGDGASHHGLGDFALLRQIPGMAIATPSTAAEMRGLLRAAMRHPGPVAIRYGKAIDDPVPPQGDDPAAGPDDDLTAWQVDPAPGGILVIGAGDLLPCATEVAARLRAAGVPAGSANARWIEPLDARLPALAREHRMVGVVEDHWSRGGLGAAVREYLADEDVDTPVRVFAVAHHYLPHGSVPDLRAACGLTPDRITVDLLARWTALTAGGGSLPG</sequence>
<dbReference type="PANTHER" id="PTHR43322:SF5">
    <property type="entry name" value="1-DEOXY-D-XYLULOSE-5-PHOSPHATE SYNTHASE, CHLOROPLASTIC"/>
    <property type="match status" value="1"/>
</dbReference>
<dbReference type="GO" id="GO:0008661">
    <property type="term" value="F:1-deoxy-D-xylulose-5-phosphate synthase activity"/>
    <property type="evidence" value="ECO:0007669"/>
    <property type="project" value="UniProtKB-UniRule"/>
</dbReference>
<keyword evidence="4 10" id="KW-0808">Transferase</keyword>
<feature type="binding site" evidence="10">
    <location>
        <position position="175"/>
    </location>
    <ligand>
        <name>thiamine diphosphate</name>
        <dbReference type="ChEBI" id="CHEBI:58937"/>
    </ligand>
</feature>
<dbReference type="InterPro" id="IPR049557">
    <property type="entry name" value="Transketolase_CS"/>
</dbReference>
<dbReference type="CDD" id="cd07033">
    <property type="entry name" value="TPP_PYR_DXS_TK_like"/>
    <property type="match status" value="1"/>
</dbReference>
<dbReference type="GO" id="GO:0009228">
    <property type="term" value="P:thiamine biosynthetic process"/>
    <property type="evidence" value="ECO:0007669"/>
    <property type="project" value="UniProtKB-UniRule"/>
</dbReference>
<proteinExistence type="inferred from homology"/>
<keyword evidence="7 10" id="KW-0784">Thiamine biosynthesis</keyword>
<dbReference type="InterPro" id="IPR005477">
    <property type="entry name" value="Dxylulose-5-P_synthase"/>
</dbReference>
<evidence type="ECO:0000256" key="6">
    <source>
        <dbReference type="ARBA" id="ARBA00022842"/>
    </source>
</evidence>
<evidence type="ECO:0000256" key="4">
    <source>
        <dbReference type="ARBA" id="ARBA00022679"/>
    </source>
</evidence>
<comment type="pathway">
    <text evidence="1 10">Metabolic intermediate biosynthesis; 1-deoxy-D-xylulose 5-phosphate biosynthesis; 1-deoxy-D-xylulose 5-phosphate from D-glyceraldehyde 3-phosphate and pyruvate: step 1/1.</text>
</comment>
<reference evidence="12 13" key="1">
    <citation type="journal article" date="2010" name="J. Bacteriol.">
        <title>Biochemical characterization of a novel indole prenyltransferase from Streptomyces sp. SN-593.</title>
        <authorList>
            <person name="Takahashi S."/>
            <person name="Takagi H."/>
            <person name="Toyoda A."/>
            <person name="Uramoto M."/>
            <person name="Nogawa T."/>
            <person name="Ueki M."/>
            <person name="Sakaki Y."/>
            <person name="Osada H."/>
        </authorList>
    </citation>
    <scope>NUCLEOTIDE SEQUENCE [LARGE SCALE GENOMIC DNA]</scope>
    <source>
        <strain evidence="12 13">SN-593</strain>
    </source>
</reference>
<evidence type="ECO:0000256" key="3">
    <source>
        <dbReference type="ARBA" id="ARBA00011738"/>
    </source>
</evidence>
<feature type="binding site" evidence="10">
    <location>
        <position position="247"/>
    </location>
    <ligand>
        <name>thiamine diphosphate</name>
        <dbReference type="ChEBI" id="CHEBI:58937"/>
    </ligand>
</feature>
<accession>A0A7U3V022</accession>
<dbReference type="InterPro" id="IPR029061">
    <property type="entry name" value="THDP-binding"/>
</dbReference>
<dbReference type="GO" id="GO:0016114">
    <property type="term" value="P:terpenoid biosynthetic process"/>
    <property type="evidence" value="ECO:0007669"/>
    <property type="project" value="UniProtKB-UniRule"/>
</dbReference>
<protein>
    <recommendedName>
        <fullName evidence="10">1-deoxy-D-xylulose-5-phosphate synthase</fullName>
        <ecNumber evidence="10">2.2.1.7</ecNumber>
    </recommendedName>
    <alternativeName>
        <fullName evidence="10">1-deoxyxylulose-5-phosphate synthase</fullName>
        <shortName evidence="10">DXP synthase</shortName>
        <shortName evidence="10">DXPS</shortName>
    </alternativeName>
</protein>
<dbReference type="AlphaFoldDB" id="A0A7U3V022"/>
<dbReference type="NCBIfam" id="NF003933">
    <property type="entry name" value="PRK05444.2-2"/>
    <property type="match status" value="1"/>
</dbReference>
<dbReference type="Pfam" id="PF02779">
    <property type="entry name" value="Transket_pyr"/>
    <property type="match status" value="1"/>
</dbReference>
<gene>
    <name evidence="10" type="primary">dxs</name>
    <name evidence="12" type="ORF">RVR_9657</name>
</gene>
<dbReference type="Pfam" id="PF13292">
    <property type="entry name" value="DXP_synthase_N"/>
    <property type="match status" value="2"/>
</dbReference>
<keyword evidence="5 10" id="KW-0479">Metal-binding</keyword>
<dbReference type="EMBL" id="AP018365">
    <property type="protein sequence ID" value="BBB01994.1"/>
    <property type="molecule type" value="Genomic_DNA"/>
</dbReference>
<dbReference type="InterPro" id="IPR033248">
    <property type="entry name" value="Transketolase_C"/>
</dbReference>
<dbReference type="RefSeq" id="WP_202237857.1">
    <property type="nucleotide sequence ID" value="NZ_AP018365.1"/>
</dbReference>
<dbReference type="Pfam" id="PF02780">
    <property type="entry name" value="Transketolase_C"/>
    <property type="match status" value="1"/>
</dbReference>
<dbReference type="FunFam" id="3.40.50.970:FF:000010">
    <property type="entry name" value="1-deoxy-D-xylulose-5-phosphate synthase"/>
    <property type="match status" value="1"/>
</dbReference>
<evidence type="ECO:0000256" key="2">
    <source>
        <dbReference type="ARBA" id="ARBA00011081"/>
    </source>
</evidence>
<feature type="binding site" evidence="10">
    <location>
        <position position="330"/>
    </location>
    <ligand>
        <name>thiamine diphosphate</name>
        <dbReference type="ChEBI" id="CHEBI:58937"/>
    </ligand>
</feature>
<dbReference type="KEGG" id="arev:RVR_9657"/>
<comment type="subunit">
    <text evidence="3 10">Homodimer.</text>
</comment>
<reference evidence="12 13" key="2">
    <citation type="journal article" date="2011" name="J. Antibiot.">
        <title>Furaquinocins I and J: novel polyketide isoprenoid hybrid compounds from Streptomyces reveromyceticus SN-593.</title>
        <authorList>
            <person name="Panthee S."/>
            <person name="Takahashi S."/>
            <person name="Takagi H."/>
            <person name="Nogawa T."/>
            <person name="Oowada E."/>
            <person name="Uramoto M."/>
            <person name="Osada H."/>
        </authorList>
    </citation>
    <scope>NUCLEOTIDE SEQUENCE [LARGE SCALE GENOMIC DNA]</scope>
    <source>
        <strain evidence="12 13">SN-593</strain>
    </source>
</reference>
<dbReference type="EC" id="2.2.1.7" evidence="10"/>
<reference evidence="12 13" key="4">
    <citation type="journal article" date="2020" name="Sci. Rep.">
        <title>beta-carboline chemical signals induce reveromycin production through a LuxR family regulator in Streptomyces sp. SN-593.</title>
        <authorList>
            <person name="Panthee S."/>
            <person name="Kito N."/>
            <person name="Hayashi T."/>
            <person name="Shimizu T."/>
            <person name="Ishikawa J."/>
            <person name="Hamamoto H."/>
            <person name="Osada H."/>
            <person name="Takahashi S."/>
        </authorList>
    </citation>
    <scope>NUCLEOTIDE SEQUENCE [LARGE SCALE GENOMIC DNA]</scope>
    <source>
        <strain evidence="12 13">SN-593</strain>
    </source>
</reference>
<feature type="binding site" evidence="10">
    <location>
        <position position="72"/>
    </location>
    <ligand>
        <name>thiamine diphosphate</name>
        <dbReference type="ChEBI" id="CHEBI:58937"/>
    </ligand>
</feature>
<evidence type="ECO:0000259" key="11">
    <source>
        <dbReference type="SMART" id="SM00861"/>
    </source>
</evidence>
<evidence type="ECO:0000313" key="12">
    <source>
        <dbReference type="EMBL" id="BBB01994.1"/>
    </source>
</evidence>
<organism evidence="12 13">
    <name type="scientific">Actinacidiphila reveromycinica</name>
    <dbReference type="NCBI Taxonomy" id="659352"/>
    <lineage>
        <taxon>Bacteria</taxon>
        <taxon>Bacillati</taxon>
        <taxon>Actinomycetota</taxon>
        <taxon>Actinomycetes</taxon>
        <taxon>Kitasatosporales</taxon>
        <taxon>Streptomycetaceae</taxon>
        <taxon>Actinacidiphila</taxon>
    </lineage>
</organism>
<keyword evidence="6 10" id="KW-0460">Magnesium</keyword>
<evidence type="ECO:0000256" key="7">
    <source>
        <dbReference type="ARBA" id="ARBA00022977"/>
    </source>
</evidence>
<feature type="binding site" evidence="10">
    <location>
        <begin position="113"/>
        <end position="115"/>
    </location>
    <ligand>
        <name>thiamine diphosphate</name>
        <dbReference type="ChEBI" id="CHEBI:58937"/>
    </ligand>
</feature>
<feature type="binding site" evidence="10">
    <location>
        <position position="146"/>
    </location>
    <ligand>
        <name>Mg(2+)</name>
        <dbReference type="ChEBI" id="CHEBI:18420"/>
    </ligand>
</feature>
<comment type="cofactor">
    <cofactor evidence="10">
        <name>thiamine diphosphate</name>
        <dbReference type="ChEBI" id="CHEBI:58937"/>
    </cofactor>
    <text evidence="10">Binds 1 thiamine pyrophosphate per subunit.</text>
</comment>
<dbReference type="SMART" id="SM00861">
    <property type="entry name" value="Transket_pyr"/>
    <property type="match status" value="1"/>
</dbReference>
<dbReference type="GO" id="GO:0000287">
    <property type="term" value="F:magnesium ion binding"/>
    <property type="evidence" value="ECO:0007669"/>
    <property type="project" value="UniProtKB-UniRule"/>
</dbReference>
<feature type="binding site" evidence="10">
    <location>
        <begin position="147"/>
        <end position="148"/>
    </location>
    <ligand>
        <name>thiamine diphosphate</name>
        <dbReference type="ChEBI" id="CHEBI:58937"/>
    </ligand>
</feature>
<evidence type="ECO:0000256" key="5">
    <source>
        <dbReference type="ARBA" id="ARBA00022723"/>
    </source>
</evidence>
<dbReference type="UniPathway" id="UPA00064">
    <property type="reaction ID" value="UER00091"/>
</dbReference>
<dbReference type="GO" id="GO:0019288">
    <property type="term" value="P:isopentenyl diphosphate biosynthetic process, methylerythritol 4-phosphate pathway"/>
    <property type="evidence" value="ECO:0007669"/>
    <property type="project" value="TreeGrafter"/>
</dbReference>
<feature type="domain" description="Transketolase-like pyrimidine-binding" evidence="11">
    <location>
        <begin position="279"/>
        <end position="443"/>
    </location>
</feature>
<dbReference type="Proteomes" id="UP000595703">
    <property type="component" value="Chromosome"/>
</dbReference>
<evidence type="ECO:0000256" key="8">
    <source>
        <dbReference type="ARBA" id="ARBA00023052"/>
    </source>
</evidence>
<evidence type="ECO:0000256" key="9">
    <source>
        <dbReference type="ARBA" id="ARBA00023229"/>
    </source>
</evidence>
<dbReference type="PANTHER" id="PTHR43322">
    <property type="entry name" value="1-D-DEOXYXYLULOSE 5-PHOSPHATE SYNTHASE-RELATED"/>
    <property type="match status" value="1"/>
</dbReference>
<dbReference type="InterPro" id="IPR009014">
    <property type="entry name" value="Transketo_C/PFOR_II"/>
</dbReference>
<keyword evidence="8 10" id="KW-0786">Thiamine pyrophosphate</keyword>
<comment type="catalytic activity">
    <reaction evidence="10">
        <text>D-glyceraldehyde 3-phosphate + pyruvate + H(+) = 1-deoxy-D-xylulose 5-phosphate + CO2</text>
        <dbReference type="Rhea" id="RHEA:12605"/>
        <dbReference type="ChEBI" id="CHEBI:15361"/>
        <dbReference type="ChEBI" id="CHEBI:15378"/>
        <dbReference type="ChEBI" id="CHEBI:16526"/>
        <dbReference type="ChEBI" id="CHEBI:57792"/>
        <dbReference type="ChEBI" id="CHEBI:59776"/>
        <dbReference type="EC" id="2.2.1.7"/>
    </reaction>
</comment>
<comment type="function">
    <text evidence="10">Catalyzes the acyloin condensation reaction between C atoms 2 and 3 of pyruvate and glyceraldehyde 3-phosphate to yield 1-deoxy-D-xylulose-5-phosphate (DXP).</text>
</comment>
<dbReference type="InterPro" id="IPR005475">
    <property type="entry name" value="Transketolase-like_Pyr-bd"/>
</dbReference>
<evidence type="ECO:0000313" key="13">
    <source>
        <dbReference type="Proteomes" id="UP000595703"/>
    </source>
</evidence>
<dbReference type="PROSITE" id="PS00801">
    <property type="entry name" value="TRANSKETOLASE_1"/>
    <property type="match status" value="1"/>
</dbReference>
<reference evidence="12 13" key="3">
    <citation type="journal article" date="2011" name="Nat. Chem. Biol.">
        <title>Reveromycin A biosynthesis uses RevG and RevJ for stereospecific spiroacetal formation.</title>
        <authorList>
            <person name="Takahashi S."/>
            <person name="Toyoda A."/>
            <person name="Sekiyama Y."/>
            <person name="Takagi H."/>
            <person name="Nogawa T."/>
            <person name="Uramoto M."/>
            <person name="Suzuki R."/>
            <person name="Koshino H."/>
            <person name="Kumano T."/>
            <person name="Panthee S."/>
            <person name="Dairi T."/>
            <person name="Ishikawa J."/>
            <person name="Ikeda H."/>
            <person name="Sakaki Y."/>
            <person name="Osada H."/>
        </authorList>
    </citation>
    <scope>NUCLEOTIDE SEQUENCE [LARGE SCALE GENOMIC DNA]</scope>
    <source>
        <strain evidence="12 13">SN-593</strain>
    </source>
</reference>
<dbReference type="GO" id="GO:0030976">
    <property type="term" value="F:thiamine pyrophosphate binding"/>
    <property type="evidence" value="ECO:0007669"/>
    <property type="project" value="UniProtKB-UniRule"/>
</dbReference>
<name>A0A7U3V022_9ACTN</name>
<dbReference type="SUPFAM" id="SSF52518">
    <property type="entry name" value="Thiamin diphosphate-binding fold (THDP-binding)"/>
    <property type="match status" value="2"/>
</dbReference>
<dbReference type="HAMAP" id="MF_00315">
    <property type="entry name" value="DXP_synth"/>
    <property type="match status" value="1"/>
</dbReference>
<dbReference type="CDD" id="cd02007">
    <property type="entry name" value="TPP_DXS"/>
    <property type="match status" value="1"/>
</dbReference>
<feature type="binding site" evidence="10">
    <location>
        <position position="175"/>
    </location>
    <ligand>
        <name>Mg(2+)</name>
        <dbReference type="ChEBI" id="CHEBI:18420"/>
    </ligand>
</feature>
<dbReference type="GO" id="GO:0005829">
    <property type="term" value="C:cytosol"/>
    <property type="evidence" value="ECO:0007669"/>
    <property type="project" value="TreeGrafter"/>
</dbReference>
<evidence type="ECO:0000256" key="10">
    <source>
        <dbReference type="HAMAP-Rule" id="MF_00315"/>
    </source>
</evidence>
<comment type="similarity">
    <text evidence="2 10">Belongs to the transketolase family. DXPS subfamily.</text>
</comment>